<evidence type="ECO:0000256" key="1">
    <source>
        <dbReference type="ARBA" id="ARBA00001974"/>
    </source>
</evidence>
<evidence type="ECO:0000256" key="2">
    <source>
        <dbReference type="ARBA" id="ARBA00006730"/>
    </source>
</evidence>
<accession>A0A428RGC2</accession>
<organism evidence="9 10">
    <name type="scientific">Fusarium floridanum</name>
    <dbReference type="NCBI Taxonomy" id="1325733"/>
    <lineage>
        <taxon>Eukaryota</taxon>
        <taxon>Fungi</taxon>
        <taxon>Dikarya</taxon>
        <taxon>Ascomycota</taxon>
        <taxon>Pezizomycotina</taxon>
        <taxon>Sordariomycetes</taxon>
        <taxon>Hypocreomycetidae</taxon>
        <taxon>Hypocreales</taxon>
        <taxon>Nectriaceae</taxon>
        <taxon>Fusarium</taxon>
        <taxon>Fusarium solani species complex</taxon>
    </lineage>
</organism>
<dbReference type="SUPFAM" id="SSF51971">
    <property type="entry name" value="Nucleotide-binding domain"/>
    <property type="match status" value="1"/>
</dbReference>
<keyword evidence="7" id="KW-0812">Transmembrane</keyword>
<comment type="similarity">
    <text evidence="2">Belongs to the DAMOX/DASOX family.</text>
</comment>
<dbReference type="PIRSF" id="PIRSF000189">
    <property type="entry name" value="D-aa_oxidase"/>
    <property type="match status" value="1"/>
</dbReference>
<feature type="transmembrane region" description="Helical" evidence="7">
    <location>
        <begin position="33"/>
        <end position="51"/>
    </location>
</feature>
<evidence type="ECO:0000256" key="6">
    <source>
        <dbReference type="PIRSR" id="PIRSR000189-1"/>
    </source>
</evidence>
<dbReference type="PANTHER" id="PTHR11530">
    <property type="entry name" value="D-AMINO ACID OXIDASE"/>
    <property type="match status" value="1"/>
</dbReference>
<feature type="binding site" evidence="6">
    <location>
        <position position="348"/>
    </location>
    <ligand>
        <name>D-dopa</name>
        <dbReference type="ChEBI" id="CHEBI:149689"/>
    </ligand>
</feature>
<feature type="binding site" evidence="6">
    <location>
        <position position="250"/>
    </location>
    <ligand>
        <name>D-dopa</name>
        <dbReference type="ChEBI" id="CHEBI:149689"/>
    </ligand>
</feature>
<evidence type="ECO:0000256" key="4">
    <source>
        <dbReference type="ARBA" id="ARBA00022827"/>
    </source>
</evidence>
<proteinExistence type="inferred from homology"/>
<evidence type="ECO:0000256" key="5">
    <source>
        <dbReference type="ARBA" id="ARBA00023002"/>
    </source>
</evidence>
<dbReference type="InterPro" id="IPR023209">
    <property type="entry name" value="DAO"/>
</dbReference>
<dbReference type="GO" id="GO:0003884">
    <property type="term" value="F:D-amino-acid oxidase activity"/>
    <property type="evidence" value="ECO:0007669"/>
    <property type="project" value="InterPro"/>
</dbReference>
<feature type="binding site" evidence="6">
    <location>
        <begin position="75"/>
        <end position="76"/>
    </location>
    <ligand>
        <name>FAD</name>
        <dbReference type="ChEBI" id="CHEBI:57692"/>
    </ligand>
</feature>
<protein>
    <recommendedName>
        <fullName evidence="8">FAD dependent oxidoreductase domain-containing protein</fullName>
    </recommendedName>
</protein>
<feature type="binding site" evidence="6">
    <location>
        <position position="257"/>
    </location>
    <ligand>
        <name>D-dopa</name>
        <dbReference type="ChEBI" id="CHEBI:149689"/>
    </ligand>
</feature>
<dbReference type="Gene3D" id="3.40.50.720">
    <property type="entry name" value="NAD(P)-binding Rossmann-like Domain"/>
    <property type="match status" value="1"/>
</dbReference>
<sequence length="380" mass="41980">MIMRAKESENIQNGDVVENGVLRRERCVLQMQAIVIVGAGIIGLDVALVLAERGYGQSITVIAEHLPGDTALSYTSPWAGCNFSAISGTDANALRWDKLGYFHLSKLASERPEETYVRRTPSTELWDDNVPHDKIKTMSEYLEDFTPLPAEKLPEGVKFGASFTTLTVNAPKHLLYLYQRLKRDYGVRFIRQKLPNLQAAFSSHSTQIVFNCIGNTAKSLPGVEDPKCYPTRGQVLLTLAPEVQTNIMRHGKDYETYVIPRPYSKGHVILGGYMQKGNGDGATYSYETEDILNRTKELSVEVRESDIEVIAAFSGLRPSREGGARVEREDLSITGQKRTVIHNYGAGGTGFQAGYGMAVDAVSAAEPLLSEIRGQMRSKL</sequence>
<evidence type="ECO:0000256" key="7">
    <source>
        <dbReference type="SAM" id="Phobius"/>
    </source>
</evidence>
<gene>
    <name evidence="9" type="ORF">CEP51_009850</name>
</gene>
<dbReference type="PANTHER" id="PTHR11530:SF11">
    <property type="entry name" value="D-ASPARTATE OXIDASE"/>
    <property type="match status" value="1"/>
</dbReference>
<dbReference type="Gene3D" id="3.30.9.10">
    <property type="entry name" value="D-Amino Acid Oxidase, subunit A, domain 2"/>
    <property type="match status" value="1"/>
</dbReference>
<keyword evidence="4 6" id="KW-0274">FAD</keyword>
<keyword evidence="7" id="KW-1133">Transmembrane helix</keyword>
<evidence type="ECO:0000313" key="9">
    <source>
        <dbReference type="EMBL" id="RSL76573.1"/>
    </source>
</evidence>
<dbReference type="Proteomes" id="UP000287972">
    <property type="component" value="Unassembled WGS sequence"/>
</dbReference>
<dbReference type="AlphaFoldDB" id="A0A428RGC2"/>
<comment type="caution">
    <text evidence="9">The sequence shown here is derived from an EMBL/GenBank/DDBJ whole genome shotgun (WGS) entry which is preliminary data.</text>
</comment>
<keyword evidence="7" id="KW-0472">Membrane</keyword>
<evidence type="ECO:0000256" key="3">
    <source>
        <dbReference type="ARBA" id="ARBA00022630"/>
    </source>
</evidence>
<dbReference type="PROSITE" id="PS00677">
    <property type="entry name" value="DAO"/>
    <property type="match status" value="1"/>
</dbReference>
<dbReference type="InterPro" id="IPR006076">
    <property type="entry name" value="FAD-dep_OxRdtase"/>
</dbReference>
<dbReference type="EMBL" id="NKCL01000289">
    <property type="protein sequence ID" value="RSL76573.1"/>
    <property type="molecule type" value="Genomic_DNA"/>
</dbReference>
<reference evidence="9 10" key="1">
    <citation type="submission" date="2017-06" db="EMBL/GenBank/DDBJ databases">
        <title>Comparative genomic analysis of Ambrosia Fusariam Clade fungi.</title>
        <authorList>
            <person name="Stajich J.E."/>
            <person name="Carrillo J."/>
            <person name="Kijimoto T."/>
            <person name="Eskalen A."/>
            <person name="O'Donnell K."/>
            <person name="Kasson M."/>
        </authorList>
    </citation>
    <scope>NUCLEOTIDE SEQUENCE [LARGE SCALE GENOMIC DNA]</scope>
    <source>
        <strain evidence="9 10">NRRL62606</strain>
    </source>
</reference>
<dbReference type="Pfam" id="PF01266">
    <property type="entry name" value="DAO"/>
    <property type="match status" value="1"/>
</dbReference>
<dbReference type="InterPro" id="IPR006181">
    <property type="entry name" value="D-amino_acid_oxidase_CS"/>
</dbReference>
<evidence type="ECO:0000313" key="10">
    <source>
        <dbReference type="Proteomes" id="UP000287972"/>
    </source>
</evidence>
<dbReference type="GO" id="GO:0071949">
    <property type="term" value="F:FAD binding"/>
    <property type="evidence" value="ECO:0007669"/>
    <property type="project" value="InterPro"/>
</dbReference>
<dbReference type="SUPFAM" id="SSF54373">
    <property type="entry name" value="FAD-linked reductases, C-terminal domain"/>
    <property type="match status" value="1"/>
</dbReference>
<feature type="domain" description="FAD dependent oxidoreductase" evidence="8">
    <location>
        <begin position="34"/>
        <end position="358"/>
    </location>
</feature>
<keyword evidence="10" id="KW-1185">Reference proteome</keyword>
<feature type="binding site" evidence="6">
    <location>
        <position position="317"/>
    </location>
    <ligand>
        <name>D-dopa</name>
        <dbReference type="ChEBI" id="CHEBI:149689"/>
    </ligand>
</feature>
<dbReference type="GO" id="GO:0005737">
    <property type="term" value="C:cytoplasm"/>
    <property type="evidence" value="ECO:0007669"/>
    <property type="project" value="TreeGrafter"/>
</dbReference>
<dbReference type="GO" id="GO:0019478">
    <property type="term" value="P:D-amino acid catabolic process"/>
    <property type="evidence" value="ECO:0007669"/>
    <property type="project" value="TreeGrafter"/>
</dbReference>
<keyword evidence="5" id="KW-0560">Oxidoreductase</keyword>
<comment type="cofactor">
    <cofactor evidence="1 6">
        <name>FAD</name>
        <dbReference type="ChEBI" id="CHEBI:57692"/>
    </cofactor>
</comment>
<evidence type="ECO:0000259" key="8">
    <source>
        <dbReference type="Pfam" id="PF01266"/>
    </source>
</evidence>
<keyword evidence="3" id="KW-0285">Flavoprotein</keyword>
<name>A0A428RGC2_9HYPO</name>